<evidence type="ECO:0000313" key="1">
    <source>
        <dbReference type="EMBL" id="KXZ61385.1"/>
    </source>
</evidence>
<dbReference type="EMBL" id="LRAD01000019">
    <property type="protein sequence ID" value="KXZ61385.1"/>
    <property type="molecule type" value="Genomic_DNA"/>
</dbReference>
<protein>
    <submittedName>
        <fullName evidence="1">Uncharacterized protein</fullName>
    </submittedName>
</protein>
<dbReference type="Proteomes" id="UP000075357">
    <property type="component" value="Unassembled WGS sequence"/>
</dbReference>
<dbReference type="AlphaFoldDB" id="A0A150HH72"/>
<name>A0A150HH72_9MICO</name>
<accession>A0A150HH72</accession>
<dbReference type="STRING" id="36807.Mlaev_00644"/>
<evidence type="ECO:0000313" key="2">
    <source>
        <dbReference type="Proteomes" id="UP000075357"/>
    </source>
</evidence>
<proteinExistence type="predicted"/>
<reference evidence="1 2" key="1">
    <citation type="submission" date="2016-01" db="EMBL/GenBank/DDBJ databases">
        <title>Draft genome sequences of Microbacterium laevaniformans LCDC 91-0039 and the type strain of Microbacterium hominis LCDC 84-209.</title>
        <authorList>
            <person name="Bernier A.-M."/>
            <person name="Bernard K."/>
        </authorList>
    </citation>
    <scope>NUCLEOTIDE SEQUENCE [LARGE SCALE GENOMIC DNA]</scope>
    <source>
        <strain evidence="1 2">LCDC 91-0039</strain>
    </source>
</reference>
<gene>
    <name evidence="1" type="ORF">Mlaev_00644</name>
</gene>
<organism evidence="1 2">
    <name type="scientific">Microbacterium laevaniformans</name>
    <dbReference type="NCBI Taxonomy" id="36807"/>
    <lineage>
        <taxon>Bacteria</taxon>
        <taxon>Bacillati</taxon>
        <taxon>Actinomycetota</taxon>
        <taxon>Actinomycetes</taxon>
        <taxon>Micrococcales</taxon>
        <taxon>Microbacteriaceae</taxon>
        <taxon>Microbacterium</taxon>
    </lineage>
</organism>
<comment type="caution">
    <text evidence="1">The sequence shown here is derived from an EMBL/GenBank/DDBJ whole genome shotgun (WGS) entry which is preliminary data.</text>
</comment>
<keyword evidence="2" id="KW-1185">Reference proteome</keyword>
<dbReference type="PATRIC" id="fig|36807.3.peg.666"/>
<sequence length="68" mass="7458">MRGVDDLTTWRLGVASSGNGLPSKVKVYSPGCAASPHAERDCRCRTFPTRGRANEYIEDQSRIDSDTV</sequence>